<evidence type="ECO:0000256" key="1">
    <source>
        <dbReference type="ARBA" id="ARBA00022729"/>
    </source>
</evidence>
<reference evidence="8" key="1">
    <citation type="submission" date="2009-08" db="EMBL/GenBank/DDBJ databases">
        <authorList>
            <consortium name="US DOE Joint Genome Institute"/>
            <person name="Lucas S."/>
            <person name="Copeland A."/>
            <person name="Lapidus A."/>
            <person name="Glavina del Rio T."/>
            <person name="Dalin E."/>
            <person name="Tice H."/>
            <person name="Bruce D."/>
            <person name="Barry K."/>
            <person name="Pitluck S."/>
            <person name="Lowry S."/>
            <person name="Larimer F."/>
            <person name="Land M."/>
            <person name="Hauser L."/>
            <person name="Kyrpides N."/>
            <person name="Ivanova N."/>
            <person name="McMahon K.D."/>
            <person name="Hugenholtz P."/>
        </authorList>
    </citation>
    <scope>NUCLEOTIDE SEQUENCE</scope>
    <source>
        <strain evidence="8">UW-1</strain>
    </source>
</reference>
<feature type="domain" description="C-type lysozyme inhibitor" evidence="7">
    <location>
        <begin position="136"/>
        <end position="201"/>
    </location>
</feature>
<proteinExistence type="predicted"/>
<keyword evidence="4" id="KW-0449">Lipoprotein</keyword>
<dbReference type="SUPFAM" id="SSF141488">
    <property type="entry name" value="YdhA-like"/>
    <property type="match status" value="1"/>
</dbReference>
<dbReference type="InterPro" id="IPR018660">
    <property type="entry name" value="MliC"/>
</dbReference>
<dbReference type="Gene3D" id="1.20.1270.180">
    <property type="match status" value="1"/>
</dbReference>
<evidence type="ECO:0000256" key="3">
    <source>
        <dbReference type="ARBA" id="ARBA00023139"/>
    </source>
</evidence>
<keyword evidence="3" id="KW-0564">Palmitate</keyword>
<dbReference type="KEGG" id="app:CAP2UW1_1563"/>
<dbReference type="GO" id="GO:0005576">
    <property type="term" value="C:extracellular region"/>
    <property type="evidence" value="ECO:0007669"/>
    <property type="project" value="TreeGrafter"/>
</dbReference>
<dbReference type="PANTHER" id="PTHR37549">
    <property type="entry name" value="LIPOPROTEIN LPRI"/>
    <property type="match status" value="1"/>
</dbReference>
<dbReference type="InterPro" id="IPR009739">
    <property type="entry name" value="LprI-like_N"/>
</dbReference>
<dbReference type="InterPro" id="IPR036328">
    <property type="entry name" value="MliC_sf"/>
</dbReference>
<dbReference type="EMBL" id="CP001715">
    <property type="protein sequence ID" value="ACV34878.1"/>
    <property type="molecule type" value="Genomic_DNA"/>
</dbReference>
<evidence type="ECO:0000256" key="5">
    <source>
        <dbReference type="SAM" id="SignalP"/>
    </source>
</evidence>
<dbReference type="eggNOG" id="COG4461">
    <property type="taxonomic scope" value="Bacteria"/>
</dbReference>
<evidence type="ECO:0000256" key="2">
    <source>
        <dbReference type="ARBA" id="ARBA00023136"/>
    </source>
</evidence>
<dbReference type="Pfam" id="PF09864">
    <property type="entry name" value="MliC"/>
    <property type="match status" value="1"/>
</dbReference>
<keyword evidence="1 5" id="KW-0732">Signal</keyword>
<protein>
    <recommendedName>
        <fullName evidence="9">Lysozyme inhibitor LprI N-terminal domain-containing protein</fullName>
    </recommendedName>
</protein>
<sequence precursor="true">MKKRVPVVPSFIACALGLPMAVLAQGPTFNCAKATGEVETLICSDASLAALDRKLDEAYKAAAAKAKGKLATRLREEQRGWVKGRNDCWKAQDKTWITATWTVDTVKGCVDAQYRLRTSELQAVWQLVPPKTVFHACQNNPANEVVANFFATDPATIRLERGDRTVTMWLVGSVSDGKYEGQNVSLVHQGNELKVSWLNTNTGKTDELQCKAK</sequence>
<dbReference type="OrthoDB" id="5450120at2"/>
<name>C7RTQ2_ACCRE</name>
<reference evidence="8" key="2">
    <citation type="submission" date="2009-09" db="EMBL/GenBank/DDBJ databases">
        <title>Complete sequence of chromosome of Candidatus Accumulibacter phosphatis clade IIA str. UW-1.</title>
        <authorList>
            <consortium name="US DOE Joint Genome Institute"/>
            <person name="Martin H.G."/>
            <person name="Ivanova N."/>
            <person name="Kunin V."/>
            <person name="Warnecke F."/>
            <person name="Barry K."/>
            <person name="He S."/>
            <person name="Salamov A."/>
            <person name="Szeto E."/>
            <person name="Dalin E."/>
            <person name="Pangilinan J.L."/>
            <person name="Lapidus A."/>
            <person name="Lowry S."/>
            <person name="Kyrpides N.C."/>
            <person name="McMahon K.D."/>
            <person name="Hugenholtz P."/>
        </authorList>
    </citation>
    <scope>NUCLEOTIDE SEQUENCE [LARGE SCALE GENOMIC DNA]</scope>
    <source>
        <strain evidence="8">UW-1</strain>
    </source>
</reference>
<keyword evidence="2" id="KW-0472">Membrane</keyword>
<dbReference type="STRING" id="522306.CAP2UW1_1563"/>
<dbReference type="PANTHER" id="PTHR37549:SF1">
    <property type="entry name" value="LIPOPROTEIN LPRI"/>
    <property type="match status" value="1"/>
</dbReference>
<evidence type="ECO:0000259" key="6">
    <source>
        <dbReference type="Pfam" id="PF07007"/>
    </source>
</evidence>
<organism evidence="8">
    <name type="scientific">Accumulibacter regalis</name>
    <dbReference type="NCBI Taxonomy" id="522306"/>
    <lineage>
        <taxon>Bacteria</taxon>
        <taxon>Pseudomonadati</taxon>
        <taxon>Pseudomonadota</taxon>
        <taxon>Betaproteobacteria</taxon>
        <taxon>Candidatus Accumulibacter</taxon>
    </lineage>
</organism>
<evidence type="ECO:0000313" key="8">
    <source>
        <dbReference type="EMBL" id="ACV34878.1"/>
    </source>
</evidence>
<feature type="signal peptide" evidence="5">
    <location>
        <begin position="1"/>
        <end position="24"/>
    </location>
</feature>
<dbReference type="HOGENOM" id="CLU_098273_0_0_4"/>
<accession>C7RTQ2</accession>
<evidence type="ECO:0000259" key="7">
    <source>
        <dbReference type="Pfam" id="PF09864"/>
    </source>
</evidence>
<evidence type="ECO:0008006" key="9">
    <source>
        <dbReference type="Google" id="ProtNLM"/>
    </source>
</evidence>
<gene>
    <name evidence="8" type="ordered locus">CAP2UW1_1563</name>
</gene>
<dbReference type="InterPro" id="IPR052755">
    <property type="entry name" value="Lysozyme_Inhibitor_LprI"/>
</dbReference>
<dbReference type="AlphaFoldDB" id="C7RTQ2"/>
<feature type="domain" description="Lysozyme inhibitor LprI-like N-terminal" evidence="6">
    <location>
        <begin position="31"/>
        <end position="121"/>
    </location>
</feature>
<dbReference type="Pfam" id="PF07007">
    <property type="entry name" value="LprI"/>
    <property type="match status" value="1"/>
</dbReference>
<feature type="chain" id="PRO_5002984181" description="Lysozyme inhibitor LprI N-terminal domain-containing protein" evidence="5">
    <location>
        <begin position="25"/>
        <end position="213"/>
    </location>
</feature>
<evidence type="ECO:0000256" key="4">
    <source>
        <dbReference type="ARBA" id="ARBA00023288"/>
    </source>
</evidence>